<feature type="region of interest" description="Disordered" evidence="4">
    <location>
        <begin position="270"/>
        <end position="294"/>
    </location>
</feature>
<dbReference type="CDD" id="cd05374">
    <property type="entry name" value="17beta-HSD-like_SDR_c"/>
    <property type="match status" value="1"/>
</dbReference>
<comment type="caution">
    <text evidence="6">The sequence shown here is derived from an EMBL/GenBank/DDBJ whole genome shotgun (WGS) entry which is preliminary data.</text>
</comment>
<name>A0ABS2LYN7_9ACTN</name>
<dbReference type="PRINTS" id="PR00080">
    <property type="entry name" value="SDRFAMILY"/>
</dbReference>
<dbReference type="Pfam" id="PF00106">
    <property type="entry name" value="adh_short"/>
    <property type="match status" value="1"/>
</dbReference>
<dbReference type="InterPro" id="IPR002347">
    <property type="entry name" value="SDR_fam"/>
</dbReference>
<dbReference type="InterPro" id="IPR036291">
    <property type="entry name" value="NAD(P)-bd_dom_sf"/>
</dbReference>
<dbReference type="EMBL" id="JAFBBP010000001">
    <property type="protein sequence ID" value="MBM7493316.1"/>
    <property type="molecule type" value="Genomic_DNA"/>
</dbReference>
<keyword evidence="7" id="KW-1185">Reference proteome</keyword>
<evidence type="ECO:0000313" key="7">
    <source>
        <dbReference type="Proteomes" id="UP000764837"/>
    </source>
</evidence>
<protein>
    <submittedName>
        <fullName evidence="6">NAD(P)-dependent dehydrogenase (Short-subunit alcohol dehydrogenase family)</fullName>
    </submittedName>
</protein>
<sequence>MSRTWLITGGSQGLGKALATAVLAAGDQVMVTSRRPDALADLKAEHPERLETVALDVTSPTDARNVVAAAVERFGSLDVVVNNAGYATSNSLEDFPEDEFRAQIETNLYGVINVTRAALPVLRGQRSGHFVQISSIGGRVGGTPGLGAYQTAKFGVEGFSEVLANEVGPLGVKVTIVEPGGIRTGWAGGAAVASGTIQPDYEQIVGQWRAMFADYAGNEPGDPARMAGAIIDVVNSNEPPRRLLLGGDALGLALESDEKRLAEAQQWAEVSRSTDYPDASASAAAQPVEMTRNI</sequence>
<dbReference type="SUPFAM" id="SSF51735">
    <property type="entry name" value="NAD(P)-binding Rossmann-fold domains"/>
    <property type="match status" value="1"/>
</dbReference>
<dbReference type="SMART" id="SM00822">
    <property type="entry name" value="PKS_KR"/>
    <property type="match status" value="1"/>
</dbReference>
<organism evidence="6 7">
    <name type="scientific">Micromonospora luteifusca</name>
    <dbReference type="NCBI Taxonomy" id="709860"/>
    <lineage>
        <taxon>Bacteria</taxon>
        <taxon>Bacillati</taxon>
        <taxon>Actinomycetota</taxon>
        <taxon>Actinomycetes</taxon>
        <taxon>Micromonosporales</taxon>
        <taxon>Micromonosporaceae</taxon>
        <taxon>Micromonospora</taxon>
    </lineage>
</organism>
<dbReference type="InterPro" id="IPR057326">
    <property type="entry name" value="KR_dom"/>
</dbReference>
<dbReference type="Proteomes" id="UP000764837">
    <property type="component" value="Unassembled WGS sequence"/>
</dbReference>
<comment type="similarity">
    <text evidence="1 3">Belongs to the short-chain dehydrogenases/reductases (SDR) family.</text>
</comment>
<evidence type="ECO:0000256" key="1">
    <source>
        <dbReference type="ARBA" id="ARBA00006484"/>
    </source>
</evidence>
<evidence type="ECO:0000256" key="2">
    <source>
        <dbReference type="ARBA" id="ARBA00023002"/>
    </source>
</evidence>
<evidence type="ECO:0000259" key="5">
    <source>
        <dbReference type="SMART" id="SM00822"/>
    </source>
</evidence>
<evidence type="ECO:0000256" key="3">
    <source>
        <dbReference type="RuleBase" id="RU000363"/>
    </source>
</evidence>
<dbReference type="Gene3D" id="3.40.50.720">
    <property type="entry name" value="NAD(P)-binding Rossmann-like Domain"/>
    <property type="match status" value="1"/>
</dbReference>
<dbReference type="RefSeq" id="WP_204944043.1">
    <property type="nucleotide sequence ID" value="NZ_JAFBBP010000001.1"/>
</dbReference>
<evidence type="ECO:0000313" key="6">
    <source>
        <dbReference type="EMBL" id="MBM7493316.1"/>
    </source>
</evidence>
<dbReference type="NCBIfam" id="NF006114">
    <property type="entry name" value="PRK08263.1"/>
    <property type="match status" value="1"/>
</dbReference>
<keyword evidence="2" id="KW-0560">Oxidoreductase</keyword>
<dbReference type="InterPro" id="IPR051911">
    <property type="entry name" value="SDR_oxidoreductase"/>
</dbReference>
<accession>A0ABS2LYN7</accession>
<dbReference type="PANTHER" id="PTHR43976">
    <property type="entry name" value="SHORT CHAIN DEHYDROGENASE"/>
    <property type="match status" value="1"/>
</dbReference>
<dbReference type="NCBIfam" id="NF004824">
    <property type="entry name" value="PRK06180.1"/>
    <property type="match status" value="1"/>
</dbReference>
<gene>
    <name evidence="6" type="ORF">JOD64_004538</name>
</gene>
<reference evidence="6 7" key="1">
    <citation type="submission" date="2021-01" db="EMBL/GenBank/DDBJ databases">
        <title>Sequencing the genomes of 1000 actinobacteria strains.</title>
        <authorList>
            <person name="Klenk H.-P."/>
        </authorList>
    </citation>
    <scope>NUCLEOTIDE SEQUENCE [LARGE SCALE GENOMIC DNA]</scope>
    <source>
        <strain evidence="6 7">DSM 100204</strain>
    </source>
</reference>
<dbReference type="PANTHER" id="PTHR43976:SF16">
    <property type="entry name" value="SHORT-CHAIN DEHYDROGENASE_REDUCTASE FAMILY PROTEIN"/>
    <property type="match status" value="1"/>
</dbReference>
<evidence type="ECO:0000256" key="4">
    <source>
        <dbReference type="SAM" id="MobiDB-lite"/>
    </source>
</evidence>
<dbReference type="PRINTS" id="PR00081">
    <property type="entry name" value="GDHRDH"/>
</dbReference>
<feature type="domain" description="Ketoreductase" evidence="5">
    <location>
        <begin position="3"/>
        <end position="189"/>
    </location>
</feature>
<proteinExistence type="inferred from homology"/>